<keyword evidence="3" id="KW-0456">Lyase</keyword>
<comment type="caution">
    <text evidence="5">The sequence shown here is derived from an EMBL/GenBank/DDBJ whole genome shotgun (WGS) entry which is preliminary data.</text>
</comment>
<keyword evidence="6" id="KW-1185">Reference proteome</keyword>
<dbReference type="InterPro" id="IPR001926">
    <property type="entry name" value="TrpB-like_PALP"/>
</dbReference>
<evidence type="ECO:0000313" key="5">
    <source>
        <dbReference type="EMBL" id="GLH99673.1"/>
    </source>
</evidence>
<organism evidence="5 6">
    <name type="scientific">Phytohabitans aurantiacus</name>
    <dbReference type="NCBI Taxonomy" id="3016789"/>
    <lineage>
        <taxon>Bacteria</taxon>
        <taxon>Bacillati</taxon>
        <taxon>Actinomycetota</taxon>
        <taxon>Actinomycetes</taxon>
        <taxon>Micromonosporales</taxon>
        <taxon>Micromonosporaceae</taxon>
    </lineage>
</organism>
<dbReference type="Gene3D" id="3.40.50.1100">
    <property type="match status" value="2"/>
</dbReference>
<dbReference type="Proteomes" id="UP001144280">
    <property type="component" value="Unassembled WGS sequence"/>
</dbReference>
<proteinExistence type="predicted"/>
<evidence type="ECO:0000256" key="3">
    <source>
        <dbReference type="ARBA" id="ARBA00023239"/>
    </source>
</evidence>
<evidence type="ECO:0000259" key="4">
    <source>
        <dbReference type="Pfam" id="PF00291"/>
    </source>
</evidence>
<evidence type="ECO:0000313" key="6">
    <source>
        <dbReference type="Proteomes" id="UP001144280"/>
    </source>
</evidence>
<dbReference type="Pfam" id="PF00291">
    <property type="entry name" value="PALP"/>
    <property type="match status" value="1"/>
</dbReference>
<evidence type="ECO:0000256" key="2">
    <source>
        <dbReference type="ARBA" id="ARBA00022898"/>
    </source>
</evidence>
<protein>
    <submittedName>
        <fullName evidence="5">Serine/threonine dehydratase</fullName>
    </submittedName>
</protein>
<dbReference type="SUPFAM" id="SSF53686">
    <property type="entry name" value="Tryptophan synthase beta subunit-like PLP-dependent enzymes"/>
    <property type="match status" value="1"/>
</dbReference>
<dbReference type="PANTHER" id="PTHR48078:SF6">
    <property type="entry name" value="L-THREONINE DEHYDRATASE CATABOLIC TDCB"/>
    <property type="match status" value="1"/>
</dbReference>
<gene>
    <name evidence="5" type="ORF">Pa4123_49490</name>
</gene>
<accession>A0ABQ5QYP7</accession>
<dbReference type="EMBL" id="BSDI01000026">
    <property type="protein sequence ID" value="GLH99673.1"/>
    <property type="molecule type" value="Genomic_DNA"/>
</dbReference>
<keyword evidence="2" id="KW-0663">Pyridoxal phosphate</keyword>
<reference evidence="5" key="1">
    <citation type="submission" date="2022-12" db="EMBL/GenBank/DDBJ databases">
        <title>New Phytohabitans aurantiacus sp. RD004123 nov., an actinomycete isolated from soil.</title>
        <authorList>
            <person name="Triningsih D.W."/>
            <person name="Harunari E."/>
            <person name="Igarashi Y."/>
        </authorList>
    </citation>
    <scope>NUCLEOTIDE SEQUENCE</scope>
    <source>
        <strain evidence="5">RD004123</strain>
    </source>
</reference>
<sequence length="285" mass="28524">MPELALKLEGLQPTGSFKVRGALAALSTVDADVPVVTASAGNHALGVAFAAHVLGRRATVVTSATASPVKVAAIRRFDVDLVQVGTRYDDAERHALELAARGAHFVSPYNDPDVIAGQATIGVELAEQLPGPLTVVCGVGGGGLSAGLGLWASTRPDVRVVGVEPAASAAMAAAVAAGHQVPIEVGATLADGAAGNIEPGSVTIDLVSRYVDELLTVTEDEIRDAIRFLATRCGVIAEGAAAAPVAAVLAGRVATRGRAVAVVSGRNIAPAVLAEIVTAAGTRSA</sequence>
<name>A0ABQ5QYP7_9ACTN</name>
<evidence type="ECO:0000256" key="1">
    <source>
        <dbReference type="ARBA" id="ARBA00001933"/>
    </source>
</evidence>
<feature type="domain" description="Tryptophan synthase beta chain-like PALP" evidence="4">
    <location>
        <begin position="4"/>
        <end position="265"/>
    </location>
</feature>
<dbReference type="PANTHER" id="PTHR48078">
    <property type="entry name" value="THREONINE DEHYDRATASE, MITOCHONDRIAL-RELATED"/>
    <property type="match status" value="1"/>
</dbReference>
<comment type="cofactor">
    <cofactor evidence="1">
        <name>pyridoxal 5'-phosphate</name>
        <dbReference type="ChEBI" id="CHEBI:597326"/>
    </cofactor>
</comment>
<dbReference type="InterPro" id="IPR036052">
    <property type="entry name" value="TrpB-like_PALP_sf"/>
</dbReference>
<dbReference type="InterPro" id="IPR050147">
    <property type="entry name" value="Ser/Thr_Dehydratase"/>
</dbReference>